<evidence type="ECO:0000313" key="1">
    <source>
        <dbReference type="EMBL" id="ABD11747.1"/>
    </source>
</evidence>
<keyword evidence="2" id="KW-1185">Reference proteome</keyword>
<dbReference type="eggNOG" id="ENOG5030MDX">
    <property type="taxonomic scope" value="Bacteria"/>
</dbReference>
<proteinExistence type="predicted"/>
<evidence type="ECO:0008006" key="3">
    <source>
        <dbReference type="Google" id="ProtNLM"/>
    </source>
</evidence>
<dbReference type="AlphaFoldDB" id="Q2JAE5"/>
<sequence length="127" mass="14230">MERPLAYGYFSLTAEDDDEVSRLNRQVKDYADAESYVLAEIYVDRNMPPGRLIRPALTTLLDCLRHDDRCSVIVPSADHISPWPLIRKAIAMEIQLLGAKLVVASNTAHEPPGVAAWRAERDTGQQL</sequence>
<dbReference type="EMBL" id="CP000249">
    <property type="protein sequence ID" value="ABD11747.1"/>
    <property type="molecule type" value="Genomic_DNA"/>
</dbReference>
<gene>
    <name evidence="1" type="ordered locus">Francci3_2380</name>
</gene>
<name>Q2JAE5_FRACC</name>
<dbReference type="HOGENOM" id="CLU_169568_0_0_11"/>
<dbReference type="Proteomes" id="UP000001937">
    <property type="component" value="Chromosome"/>
</dbReference>
<organism evidence="1 2">
    <name type="scientific">Frankia casuarinae (strain DSM 45818 / CECT 9043 / HFP020203 / CcI3)</name>
    <dbReference type="NCBI Taxonomy" id="106370"/>
    <lineage>
        <taxon>Bacteria</taxon>
        <taxon>Bacillati</taxon>
        <taxon>Actinomycetota</taxon>
        <taxon>Actinomycetes</taxon>
        <taxon>Frankiales</taxon>
        <taxon>Frankiaceae</taxon>
        <taxon>Frankia</taxon>
    </lineage>
</organism>
<accession>Q2JAE5</accession>
<dbReference type="RefSeq" id="WP_011436792.1">
    <property type="nucleotide sequence ID" value="NC_007777.1"/>
</dbReference>
<reference evidence="1 2" key="1">
    <citation type="journal article" date="2007" name="Genome Res.">
        <title>Genome characteristics of facultatively symbiotic Frankia sp. strains reflect host range and host plant biogeography.</title>
        <authorList>
            <person name="Normand P."/>
            <person name="Lapierre P."/>
            <person name="Tisa L.S."/>
            <person name="Gogarten J.P."/>
            <person name="Alloisio N."/>
            <person name="Bagnarol E."/>
            <person name="Bassi C.A."/>
            <person name="Berry A.M."/>
            <person name="Bickhart D.M."/>
            <person name="Choisne N."/>
            <person name="Couloux A."/>
            <person name="Cournoyer B."/>
            <person name="Cruveiller S."/>
            <person name="Daubin V."/>
            <person name="Demange N."/>
            <person name="Francino M.P."/>
            <person name="Goltsman E."/>
            <person name="Huang Y."/>
            <person name="Kopp O.R."/>
            <person name="Labarre L."/>
            <person name="Lapidus A."/>
            <person name="Lavire C."/>
            <person name="Marechal J."/>
            <person name="Martinez M."/>
            <person name="Mastronunzio J.E."/>
            <person name="Mullin B.C."/>
            <person name="Niemann J."/>
            <person name="Pujic P."/>
            <person name="Rawnsley T."/>
            <person name="Rouy Z."/>
            <person name="Schenowitz C."/>
            <person name="Sellstedt A."/>
            <person name="Tavares F."/>
            <person name="Tomkins J.P."/>
            <person name="Vallenet D."/>
            <person name="Valverde C."/>
            <person name="Wall L.G."/>
            <person name="Wang Y."/>
            <person name="Medigue C."/>
            <person name="Benson D.R."/>
        </authorList>
    </citation>
    <scope>NUCLEOTIDE SEQUENCE [LARGE SCALE GENOMIC DNA]</scope>
    <source>
        <strain evidence="2">DSM 45818 / CECT 9043 / CcI3</strain>
    </source>
</reference>
<protein>
    <recommendedName>
        <fullName evidence="3">Resolvase/invertase-type recombinase catalytic domain-containing protein</fullName>
    </recommendedName>
</protein>
<dbReference type="STRING" id="106370.Francci3_2380"/>
<accession>A0A1X1PU50</accession>
<evidence type="ECO:0000313" key="2">
    <source>
        <dbReference type="Proteomes" id="UP000001937"/>
    </source>
</evidence>
<dbReference type="OrthoDB" id="5237369at2"/>
<dbReference type="KEGG" id="fra:Francci3_2380"/>